<dbReference type="Gene3D" id="3.40.50.300">
    <property type="entry name" value="P-loop containing nucleotide triphosphate hydrolases"/>
    <property type="match status" value="2"/>
</dbReference>
<keyword evidence="2" id="KW-0067">ATP-binding</keyword>
<evidence type="ECO:0000313" key="2">
    <source>
        <dbReference type="EMBL" id="RRC94535.1"/>
    </source>
</evidence>
<accession>A0A3P1SCR4</accession>
<dbReference type="CDD" id="cd00267">
    <property type="entry name" value="ABC_ATPase"/>
    <property type="match status" value="1"/>
</dbReference>
<dbReference type="InterPro" id="IPR027417">
    <property type="entry name" value="P-loop_NTPase"/>
</dbReference>
<dbReference type="GO" id="GO:0016887">
    <property type="term" value="F:ATP hydrolysis activity"/>
    <property type="evidence" value="ECO:0007669"/>
    <property type="project" value="InterPro"/>
</dbReference>
<sequence>MLLSFSVSGFRSFAEEATLDLTRRSFRTNIPREGQTWVDCVETIAAIYGPNASGKTTLIQAIDSLARALRAPEKSTTVLYQPCAAIDESERRTSYDVDFVAEEVRYRYRVEVRQWGVSFEGLYAYPRGTARMLFERTQESEDAEMSFTKGPSLKGPSSEVLKLTTSTVLFLALARRYEHSMLALVASALASDTGVRHVSFREAADVELLLPLFEEMVKAPEEQRDLVRAVLKAGDLGIEKIDVRPDIRNLQSDWESLVVALRMISREQFPGRHLGHEPEARFRVFKKVFFTHRGKDGQSFELPLSAESSGTLAWLTIVWHALTILRSGGVLLVDELDASLHPGLVRYIVELFVSKRTNLKSAQLIFTTHDVTLLGNAPARLLAPQNVWFVEKDATGLSELFSQADFDNRVGNNSERRYMAGQFGAVPNIDDALLYDFLTQPCGA</sequence>
<evidence type="ECO:0000313" key="3">
    <source>
        <dbReference type="Proteomes" id="UP000280444"/>
    </source>
</evidence>
<dbReference type="PANTHER" id="PTHR40396">
    <property type="entry name" value="ATPASE-LIKE PROTEIN"/>
    <property type="match status" value="1"/>
</dbReference>
<name>A0A3P1SCR4_9ACTO</name>
<comment type="caution">
    <text evidence="2">The sequence shown here is derived from an EMBL/GenBank/DDBJ whole genome shotgun (WGS) entry which is preliminary data.</text>
</comment>
<dbReference type="EMBL" id="RQZF01000014">
    <property type="protein sequence ID" value="RRC94535.1"/>
    <property type="molecule type" value="Genomic_DNA"/>
</dbReference>
<dbReference type="PANTHER" id="PTHR40396:SF1">
    <property type="entry name" value="ATPASE AAA-TYPE CORE DOMAIN-CONTAINING PROTEIN"/>
    <property type="match status" value="1"/>
</dbReference>
<dbReference type="AlphaFoldDB" id="A0A3P1SCR4"/>
<dbReference type="InterPro" id="IPR003959">
    <property type="entry name" value="ATPase_AAA_core"/>
</dbReference>
<keyword evidence="2" id="KW-0547">Nucleotide-binding</keyword>
<keyword evidence="3" id="KW-1185">Reference proteome</keyword>
<proteinExistence type="predicted"/>
<dbReference type="Proteomes" id="UP000280444">
    <property type="component" value="Unassembled WGS sequence"/>
</dbReference>
<protein>
    <submittedName>
        <fullName evidence="2">ATP-binding protein</fullName>
    </submittedName>
</protein>
<evidence type="ECO:0000259" key="1">
    <source>
        <dbReference type="Pfam" id="PF13304"/>
    </source>
</evidence>
<dbReference type="RefSeq" id="WP_124872319.1">
    <property type="nucleotide sequence ID" value="NZ_RQZF01000014.1"/>
</dbReference>
<dbReference type="Pfam" id="PF13304">
    <property type="entry name" value="AAA_21"/>
    <property type="match status" value="1"/>
</dbReference>
<reference evidence="2 3" key="1">
    <citation type="submission" date="2018-11" db="EMBL/GenBank/DDBJ databases">
        <title>Genomes From Bacteria Associated with the Canine Oral Cavity: a Test Case for Automated Genome-Based Taxonomic Assignment.</title>
        <authorList>
            <person name="Coil D.A."/>
            <person name="Jospin G."/>
            <person name="Darling A.E."/>
            <person name="Wallis C."/>
            <person name="Davis I.J."/>
            <person name="Harris S."/>
            <person name="Eisen J.A."/>
            <person name="Holcombe L.J."/>
            <person name="O'Flynn C."/>
        </authorList>
    </citation>
    <scope>NUCLEOTIDE SEQUENCE [LARGE SCALE GENOMIC DNA]</scope>
    <source>
        <strain evidence="2 3">OH770</strain>
    </source>
</reference>
<dbReference type="SUPFAM" id="SSF52540">
    <property type="entry name" value="P-loop containing nucleoside triphosphate hydrolases"/>
    <property type="match status" value="1"/>
</dbReference>
<dbReference type="GO" id="GO:0005524">
    <property type="term" value="F:ATP binding"/>
    <property type="evidence" value="ECO:0007669"/>
    <property type="project" value="UniProtKB-KW"/>
</dbReference>
<feature type="domain" description="ATPase AAA-type core" evidence="1">
    <location>
        <begin position="44"/>
        <end position="374"/>
    </location>
</feature>
<gene>
    <name evidence="2" type="ORF">EII11_09960</name>
</gene>
<organism evidence="2 3">
    <name type="scientific">Schaalia canis</name>
    <dbReference type="NCBI Taxonomy" id="100469"/>
    <lineage>
        <taxon>Bacteria</taxon>
        <taxon>Bacillati</taxon>
        <taxon>Actinomycetota</taxon>
        <taxon>Actinomycetes</taxon>
        <taxon>Actinomycetales</taxon>
        <taxon>Actinomycetaceae</taxon>
        <taxon>Schaalia</taxon>
    </lineage>
</organism>
<dbReference type="OrthoDB" id="9809324at2"/>